<evidence type="ECO:0000313" key="8">
    <source>
        <dbReference type="Proteomes" id="UP000078512"/>
    </source>
</evidence>
<dbReference type="PANTHER" id="PTHR23151:SF90">
    <property type="entry name" value="DIHYDROLIPOYLLYSINE-RESIDUE ACETYLTRANSFERASE COMPONENT OF PYRUVATE DEHYDROGENASE COMPLEX, MITOCHONDRIAL-RELATED"/>
    <property type="match status" value="1"/>
</dbReference>
<dbReference type="InterPro" id="IPR004167">
    <property type="entry name" value="PSBD"/>
</dbReference>
<dbReference type="OrthoDB" id="537444at2759"/>
<dbReference type="SUPFAM" id="SSF51230">
    <property type="entry name" value="Single hybrid motif"/>
    <property type="match status" value="1"/>
</dbReference>
<dbReference type="Proteomes" id="UP000078512">
    <property type="component" value="Unassembled WGS sequence"/>
</dbReference>
<evidence type="ECO:0000256" key="2">
    <source>
        <dbReference type="ARBA" id="ARBA00022823"/>
    </source>
</evidence>
<evidence type="ECO:0000313" key="7">
    <source>
        <dbReference type="EMBL" id="OAQ34097.1"/>
    </source>
</evidence>
<feature type="compositionally biased region" description="Low complexity" evidence="4">
    <location>
        <begin position="215"/>
        <end position="236"/>
    </location>
</feature>
<dbReference type="STRING" id="1314771.A0A197K8T9"/>
<dbReference type="InterPro" id="IPR036625">
    <property type="entry name" value="E3-bd_dom_sf"/>
</dbReference>
<evidence type="ECO:0000256" key="3">
    <source>
        <dbReference type="RuleBase" id="RU003423"/>
    </source>
</evidence>
<reference evidence="7 8" key="1">
    <citation type="submission" date="2016-05" db="EMBL/GenBank/DDBJ databases">
        <title>Genome sequencing reveals origins of a unique bacterial endosymbiosis in the earliest lineages of terrestrial Fungi.</title>
        <authorList>
            <consortium name="DOE Joint Genome Institute"/>
            <person name="Uehling J."/>
            <person name="Gryganskyi A."/>
            <person name="Hameed K."/>
            <person name="Tschaplinski T."/>
            <person name="Misztal P."/>
            <person name="Wu S."/>
            <person name="Desiro A."/>
            <person name="Vande Pol N."/>
            <person name="Du Z.-Y."/>
            <person name="Zienkiewicz A."/>
            <person name="Zienkiewicz K."/>
            <person name="Morin E."/>
            <person name="Tisserant E."/>
            <person name="Splivallo R."/>
            <person name="Hainaut M."/>
            <person name="Henrissat B."/>
            <person name="Ohm R."/>
            <person name="Kuo A."/>
            <person name="Yan J."/>
            <person name="Lipzen A."/>
            <person name="Nolan M."/>
            <person name="Labutti K."/>
            <person name="Barry K."/>
            <person name="Goldstein A."/>
            <person name="Labbe J."/>
            <person name="Schadt C."/>
            <person name="Tuskan G."/>
            <person name="Grigoriev I."/>
            <person name="Martin F."/>
            <person name="Vilgalys R."/>
            <person name="Bonito G."/>
        </authorList>
    </citation>
    <scope>NUCLEOTIDE SEQUENCE [LARGE SCALE GENOMIC DNA]</scope>
    <source>
        <strain evidence="7 8">AG-77</strain>
    </source>
</reference>
<dbReference type="InterPro" id="IPR000089">
    <property type="entry name" value="Biotin_lipoyl"/>
</dbReference>
<feature type="compositionally biased region" description="Pro residues" evidence="4">
    <location>
        <begin position="203"/>
        <end position="214"/>
    </location>
</feature>
<feature type="compositionally biased region" description="Polar residues" evidence="4">
    <location>
        <begin position="144"/>
        <end position="155"/>
    </location>
</feature>
<evidence type="ECO:0000256" key="1">
    <source>
        <dbReference type="ARBA" id="ARBA00007317"/>
    </source>
</evidence>
<dbReference type="GO" id="GO:0006086">
    <property type="term" value="P:pyruvate decarboxylation to acetyl-CoA"/>
    <property type="evidence" value="ECO:0007669"/>
    <property type="project" value="InterPro"/>
</dbReference>
<feature type="region of interest" description="Disordered" evidence="4">
    <location>
        <begin position="112"/>
        <end position="155"/>
    </location>
</feature>
<feature type="region of interest" description="Disordered" evidence="4">
    <location>
        <begin position="202"/>
        <end position="239"/>
    </location>
</feature>
<feature type="domain" description="Lipoyl-binding" evidence="5">
    <location>
        <begin position="28"/>
        <end position="103"/>
    </location>
</feature>
<dbReference type="PANTHER" id="PTHR23151">
    <property type="entry name" value="DIHYDROLIPOAMIDE ACETYL/SUCCINYL-TRANSFERASE-RELATED"/>
    <property type="match status" value="1"/>
</dbReference>
<dbReference type="FunFam" id="2.40.50.100:FF:000010">
    <property type="entry name" value="Acetyltransferase component of pyruvate dehydrogenase complex"/>
    <property type="match status" value="1"/>
</dbReference>
<dbReference type="InterPro" id="IPR023213">
    <property type="entry name" value="CAT-like_dom_sf"/>
</dbReference>
<dbReference type="GO" id="GO:0045254">
    <property type="term" value="C:pyruvate dehydrogenase complex"/>
    <property type="evidence" value="ECO:0007669"/>
    <property type="project" value="InterPro"/>
</dbReference>
<evidence type="ECO:0000256" key="4">
    <source>
        <dbReference type="SAM" id="MobiDB-lite"/>
    </source>
</evidence>
<dbReference type="Gene3D" id="2.40.50.100">
    <property type="match status" value="1"/>
</dbReference>
<sequence length="531" mass="56317">MLNLSKTLAMRSVAGVKYFHAAAVQNATTTLSMPALSPTMTEGTITAWKKKEGDSVVAGDVLLEIETDKAGMDVEAVEDGILAKILFPDGSKVAVNETIALLAEEGDDLSKVEVPKSTGAPKAAAAAPAKEEKKETPAPKQETQHAQQTASTPSSKLISPAVAHLLLQNHISDVTQIPSTGPKGRVLKGDVLAFLGKIKARPAPEPTIPQPKTLPPAAKAASPAASKTAAPAPGTAYTDNATSNMRKVIASRLSESKTTIPHSYVTRDIVIDNMMKLRHLLADELQVKVSVNDFLIKAASLALRDVPESNVQFASGDNVKQLKNIDISVAVATPTGLITPIVKGAESRGLQLISTTVRELAERAKKNKLKPEEYQGGSFSVSNLGMFGVNNFTAIINLPQACILAVGGSRTVLKPSAVEETEFVSDAEIFDYLGGQSKKASSAAAPAKKSNEDLDLIDFLGGNAPLKKKSTSTSQSAIGDELLRRLRPSLEQSQVVSVTLSIDERMVDTEIAGRFLSRMSHYVENPESMIL</sequence>
<protein>
    <recommendedName>
        <fullName evidence="3">Dihydrolipoamide acetyltransferase component of pyruvate dehydrogenase complex</fullName>
        <ecNumber evidence="3">2.3.1.-</ecNumber>
    </recommendedName>
</protein>
<dbReference type="EMBL" id="KV442018">
    <property type="protein sequence ID" value="OAQ34097.1"/>
    <property type="molecule type" value="Genomic_DNA"/>
</dbReference>
<dbReference type="Pfam" id="PF02817">
    <property type="entry name" value="E3_binding"/>
    <property type="match status" value="1"/>
</dbReference>
<dbReference type="PROSITE" id="PS50968">
    <property type="entry name" value="BIOTINYL_LIPOYL"/>
    <property type="match status" value="1"/>
</dbReference>
<dbReference type="Pfam" id="PF00198">
    <property type="entry name" value="2-oxoacid_dh"/>
    <property type="match status" value="2"/>
</dbReference>
<dbReference type="SUPFAM" id="SSF47005">
    <property type="entry name" value="Peripheral subunit-binding domain of 2-oxo acid dehydrogenase complex"/>
    <property type="match status" value="1"/>
</dbReference>
<dbReference type="PROSITE" id="PS51826">
    <property type="entry name" value="PSBD"/>
    <property type="match status" value="1"/>
</dbReference>
<feature type="domain" description="Peripheral subunit-binding (PSBD)" evidence="6">
    <location>
        <begin position="157"/>
        <end position="195"/>
    </location>
</feature>
<dbReference type="SUPFAM" id="SSF52777">
    <property type="entry name" value="CoA-dependent acyltransferases"/>
    <property type="match status" value="2"/>
</dbReference>
<comment type="cofactor">
    <cofactor evidence="3">
        <name>(R)-lipoate</name>
        <dbReference type="ChEBI" id="CHEBI:83088"/>
    </cofactor>
</comment>
<dbReference type="GO" id="GO:0016746">
    <property type="term" value="F:acyltransferase activity"/>
    <property type="evidence" value="ECO:0007669"/>
    <property type="project" value="UniProtKB-KW"/>
</dbReference>
<keyword evidence="3" id="KW-0808">Transferase</keyword>
<name>A0A197K8T9_9FUNG</name>
<dbReference type="AlphaFoldDB" id="A0A197K8T9"/>
<keyword evidence="3" id="KW-0012">Acyltransferase</keyword>
<dbReference type="Pfam" id="PF00364">
    <property type="entry name" value="Biotin_lipoyl"/>
    <property type="match status" value="1"/>
</dbReference>
<dbReference type="InterPro" id="IPR011053">
    <property type="entry name" value="Single_hybrid_motif"/>
</dbReference>
<dbReference type="InterPro" id="IPR001078">
    <property type="entry name" value="2-oxoacid_DH_actylTfrase"/>
</dbReference>
<dbReference type="Gene3D" id="3.30.559.10">
    <property type="entry name" value="Chloramphenicol acetyltransferase-like domain"/>
    <property type="match status" value="1"/>
</dbReference>
<dbReference type="InterPro" id="IPR045257">
    <property type="entry name" value="E2/Pdx1"/>
</dbReference>
<gene>
    <name evidence="7" type="ORF">K457DRAFT_133661</name>
</gene>
<evidence type="ECO:0000259" key="5">
    <source>
        <dbReference type="PROSITE" id="PS50968"/>
    </source>
</evidence>
<evidence type="ECO:0000259" key="6">
    <source>
        <dbReference type="PROSITE" id="PS51826"/>
    </source>
</evidence>
<proteinExistence type="inferred from homology"/>
<accession>A0A197K8T9</accession>
<keyword evidence="8" id="KW-1185">Reference proteome</keyword>
<dbReference type="Gene3D" id="4.10.320.10">
    <property type="entry name" value="E3-binding domain"/>
    <property type="match status" value="1"/>
</dbReference>
<organism evidence="7 8">
    <name type="scientific">Linnemannia elongata AG-77</name>
    <dbReference type="NCBI Taxonomy" id="1314771"/>
    <lineage>
        <taxon>Eukaryota</taxon>
        <taxon>Fungi</taxon>
        <taxon>Fungi incertae sedis</taxon>
        <taxon>Mucoromycota</taxon>
        <taxon>Mortierellomycotina</taxon>
        <taxon>Mortierellomycetes</taxon>
        <taxon>Mortierellales</taxon>
        <taxon>Mortierellaceae</taxon>
        <taxon>Linnemannia</taxon>
    </lineage>
</organism>
<dbReference type="CDD" id="cd06849">
    <property type="entry name" value="lipoyl_domain"/>
    <property type="match status" value="1"/>
</dbReference>
<keyword evidence="2 3" id="KW-0450">Lipoyl</keyword>
<dbReference type="EC" id="2.3.1.-" evidence="3"/>
<comment type="similarity">
    <text evidence="1 3">Belongs to the 2-oxoacid dehydrogenase family.</text>
</comment>